<reference evidence="7" key="1">
    <citation type="submission" date="2017-06" db="EMBL/GenBank/DDBJ databases">
        <title>Genome sequencing of pathogenic and non-pathogenic strains within Bisgaard taxon 40.</title>
        <authorList>
            <person name="Ladner J.T."/>
            <person name="Lovett S.P."/>
            <person name="Koroleva G."/>
            <person name="Lorch J.M."/>
        </authorList>
    </citation>
    <scope>NUCLEOTIDE SEQUENCE</scope>
    <source>
        <strain evidence="7">27576-1-I1</strain>
    </source>
</reference>
<organism evidence="7 8">
    <name type="scientific">Mergibacter septicus</name>
    <dbReference type="NCBI Taxonomy" id="221402"/>
    <lineage>
        <taxon>Bacteria</taxon>
        <taxon>Pseudomonadati</taxon>
        <taxon>Pseudomonadota</taxon>
        <taxon>Gammaproteobacteria</taxon>
        <taxon>Pasteurellales</taxon>
        <taxon>Pasteurellaceae</taxon>
        <taxon>Mergibacter</taxon>
    </lineage>
</organism>
<keyword evidence="3" id="KW-0949">S-adenosyl-L-methionine</keyword>
<dbReference type="InterPro" id="IPR050377">
    <property type="entry name" value="Radical_SAM_PqqE_MftC-like"/>
</dbReference>
<dbReference type="PANTHER" id="PTHR11228:SF7">
    <property type="entry name" value="PQQA PEPTIDE CYCLASE"/>
    <property type="match status" value="1"/>
</dbReference>
<evidence type="ECO:0000256" key="5">
    <source>
        <dbReference type="ARBA" id="ARBA00023004"/>
    </source>
</evidence>
<dbReference type="RefSeq" id="WP_261920524.1">
    <property type="nucleotide sequence ID" value="NZ_CP022011.1"/>
</dbReference>
<dbReference type="InterPro" id="IPR007197">
    <property type="entry name" value="rSAM"/>
</dbReference>
<dbReference type="GO" id="GO:0051539">
    <property type="term" value="F:4 iron, 4 sulfur cluster binding"/>
    <property type="evidence" value="ECO:0007669"/>
    <property type="project" value="UniProtKB-KW"/>
</dbReference>
<dbReference type="NCBIfam" id="TIGR04085">
    <property type="entry name" value="rSAM_more_4Fe4S"/>
    <property type="match status" value="1"/>
</dbReference>
<dbReference type="InterPro" id="IPR013785">
    <property type="entry name" value="Aldolase_TIM"/>
</dbReference>
<gene>
    <name evidence="7" type="ORF">CEP48_05735</name>
</gene>
<dbReference type="PANTHER" id="PTHR11228">
    <property type="entry name" value="RADICAL SAM DOMAIN PROTEIN"/>
    <property type="match status" value="1"/>
</dbReference>
<accession>A0A8D4IXD9</accession>
<dbReference type="Pfam" id="PF04055">
    <property type="entry name" value="Radical_SAM"/>
    <property type="match status" value="1"/>
</dbReference>
<evidence type="ECO:0000256" key="3">
    <source>
        <dbReference type="ARBA" id="ARBA00022691"/>
    </source>
</evidence>
<dbReference type="InterPro" id="IPR023885">
    <property type="entry name" value="4Fe4S-binding_SPASM_dom"/>
</dbReference>
<dbReference type="EMBL" id="CP022011">
    <property type="protein sequence ID" value="QDJ14956.1"/>
    <property type="molecule type" value="Genomic_DNA"/>
</dbReference>
<dbReference type="InterPro" id="IPR006638">
    <property type="entry name" value="Elp3/MiaA/NifB-like_rSAM"/>
</dbReference>
<name>A0A8D4IXD9_9PAST</name>
<comment type="cofactor">
    <cofactor evidence="1">
        <name>[4Fe-4S] cluster</name>
        <dbReference type="ChEBI" id="CHEBI:49883"/>
    </cofactor>
</comment>
<dbReference type="SFLD" id="SFLDG01067">
    <property type="entry name" value="SPASM/twitch_domain_containing"/>
    <property type="match status" value="1"/>
</dbReference>
<dbReference type="InterPro" id="IPR017200">
    <property type="entry name" value="PqqE-like"/>
</dbReference>
<dbReference type="PROSITE" id="PS51918">
    <property type="entry name" value="RADICAL_SAM"/>
    <property type="match status" value="1"/>
</dbReference>
<dbReference type="AlphaFoldDB" id="A0A8D4IXD9"/>
<evidence type="ECO:0000256" key="6">
    <source>
        <dbReference type="ARBA" id="ARBA00023014"/>
    </source>
</evidence>
<dbReference type="SFLD" id="SFLDS00029">
    <property type="entry name" value="Radical_SAM"/>
    <property type="match status" value="1"/>
</dbReference>
<dbReference type="SUPFAM" id="SSF102114">
    <property type="entry name" value="Radical SAM enzymes"/>
    <property type="match status" value="1"/>
</dbReference>
<dbReference type="PIRSF" id="PIRSF037420">
    <property type="entry name" value="PQQ_syn_pqqE"/>
    <property type="match status" value="1"/>
</dbReference>
<evidence type="ECO:0000313" key="8">
    <source>
        <dbReference type="Proteomes" id="UP000955338"/>
    </source>
</evidence>
<dbReference type="Gene3D" id="3.20.20.70">
    <property type="entry name" value="Aldolase class I"/>
    <property type="match status" value="1"/>
</dbReference>
<evidence type="ECO:0000256" key="1">
    <source>
        <dbReference type="ARBA" id="ARBA00001966"/>
    </source>
</evidence>
<keyword evidence="6" id="KW-0411">Iron-sulfur</keyword>
<evidence type="ECO:0000256" key="2">
    <source>
        <dbReference type="ARBA" id="ARBA00022485"/>
    </source>
</evidence>
<evidence type="ECO:0000256" key="4">
    <source>
        <dbReference type="ARBA" id="ARBA00022723"/>
    </source>
</evidence>
<keyword evidence="4" id="KW-0479">Metal-binding</keyword>
<dbReference type="InterPro" id="IPR058240">
    <property type="entry name" value="rSAM_sf"/>
</dbReference>
<keyword evidence="2" id="KW-0004">4Fe-4S</keyword>
<dbReference type="SFLD" id="SFLDG01386">
    <property type="entry name" value="main_SPASM_domain-containing"/>
    <property type="match status" value="1"/>
</dbReference>
<dbReference type="SMART" id="SM00729">
    <property type="entry name" value="Elp3"/>
    <property type="match status" value="1"/>
</dbReference>
<dbReference type="GO" id="GO:0046872">
    <property type="term" value="F:metal ion binding"/>
    <property type="evidence" value="ECO:0007669"/>
    <property type="project" value="UniProtKB-KW"/>
</dbReference>
<dbReference type="CDD" id="cd01335">
    <property type="entry name" value="Radical_SAM"/>
    <property type="match status" value="1"/>
</dbReference>
<dbReference type="Proteomes" id="UP000955338">
    <property type="component" value="Chromosome"/>
</dbReference>
<keyword evidence="5" id="KW-0408">Iron</keyword>
<protein>
    <submittedName>
        <fullName evidence="7">Uncharacterized protein</fullName>
    </submittedName>
</protein>
<keyword evidence="8" id="KW-1185">Reference proteome</keyword>
<evidence type="ECO:0000313" key="7">
    <source>
        <dbReference type="EMBL" id="QDJ14956.1"/>
    </source>
</evidence>
<dbReference type="GO" id="GO:0003824">
    <property type="term" value="F:catalytic activity"/>
    <property type="evidence" value="ECO:0007669"/>
    <property type="project" value="InterPro"/>
</dbReference>
<sequence>MLVETEDSLYEFFIKTLQIEVTGVCNLKCKHCRAYYDPTDHINLDLIKKLFCFIDHNEKVNVTISGGEPFLHPKIIDILKFVSSQNIGILVITTNGYHIKDRVIDEILDFNYKNIVFQISLDSCNEDTHNKFRGNKNSFKNSLESIKKLTNKGFFVSTRTTLIPDTIMEKERIIDLVTSYGAKRVSFGTVVPSGNAASCAKNIFVTSAHKKKHFDEFFRLKEKYVGIEIETEDPLKVIHEKSSWKNIDNDFINNVDCYIGGCDAGIGQLNIYSNGDITPCALFNKKILNLNEHSIEEARKIYCESDVIRSLILRDFSNSCKNCSLFKSCGGGCRAIPYGINGDYKGFDHTCYKSIIPLSVI</sequence>
<proteinExistence type="predicted"/>